<keyword evidence="3" id="KW-1185">Reference proteome</keyword>
<name>A0A2T2N3V7_CORCC</name>
<dbReference type="PANTHER" id="PTHR33112:SF9">
    <property type="entry name" value="HETEROKARYON INCOMPATIBILITY DOMAIN-CONTAINING PROTEIN"/>
    <property type="match status" value="1"/>
</dbReference>
<proteinExistence type="predicted"/>
<evidence type="ECO:0000313" key="2">
    <source>
        <dbReference type="EMBL" id="PSN60090.1"/>
    </source>
</evidence>
<accession>A0A2T2N3V7</accession>
<organism evidence="2 3">
    <name type="scientific">Corynespora cassiicola Philippines</name>
    <dbReference type="NCBI Taxonomy" id="1448308"/>
    <lineage>
        <taxon>Eukaryota</taxon>
        <taxon>Fungi</taxon>
        <taxon>Dikarya</taxon>
        <taxon>Ascomycota</taxon>
        <taxon>Pezizomycotina</taxon>
        <taxon>Dothideomycetes</taxon>
        <taxon>Pleosporomycetidae</taxon>
        <taxon>Pleosporales</taxon>
        <taxon>Corynesporascaceae</taxon>
        <taxon>Corynespora</taxon>
    </lineage>
</organism>
<feature type="domain" description="Heterokaryon incompatibility" evidence="1">
    <location>
        <begin position="194"/>
        <end position="348"/>
    </location>
</feature>
<protein>
    <submittedName>
        <fullName evidence="2">HET-domain-containing protein</fullName>
    </submittedName>
</protein>
<dbReference type="Proteomes" id="UP000240883">
    <property type="component" value="Unassembled WGS sequence"/>
</dbReference>
<dbReference type="Pfam" id="PF06985">
    <property type="entry name" value="HET"/>
    <property type="match status" value="1"/>
</dbReference>
<reference evidence="2 3" key="1">
    <citation type="journal article" date="2018" name="Front. Microbiol.">
        <title>Genome-Wide Analysis of Corynespora cassiicola Leaf Fall Disease Putative Effectors.</title>
        <authorList>
            <person name="Lopez D."/>
            <person name="Ribeiro S."/>
            <person name="Label P."/>
            <person name="Fumanal B."/>
            <person name="Venisse J.S."/>
            <person name="Kohler A."/>
            <person name="de Oliveira R.R."/>
            <person name="Labutti K."/>
            <person name="Lipzen A."/>
            <person name="Lail K."/>
            <person name="Bauer D."/>
            <person name="Ohm R.A."/>
            <person name="Barry K.W."/>
            <person name="Spatafora J."/>
            <person name="Grigoriev I.V."/>
            <person name="Martin F.M."/>
            <person name="Pujade-Renaud V."/>
        </authorList>
    </citation>
    <scope>NUCLEOTIDE SEQUENCE [LARGE SCALE GENOMIC DNA]</scope>
    <source>
        <strain evidence="2 3">Philippines</strain>
    </source>
</reference>
<evidence type="ECO:0000313" key="3">
    <source>
        <dbReference type="Proteomes" id="UP000240883"/>
    </source>
</evidence>
<dbReference type="EMBL" id="KZ678151">
    <property type="protein sequence ID" value="PSN60090.1"/>
    <property type="molecule type" value="Genomic_DNA"/>
</dbReference>
<dbReference type="OrthoDB" id="5362512at2759"/>
<dbReference type="PANTHER" id="PTHR33112">
    <property type="entry name" value="DOMAIN PROTEIN, PUTATIVE-RELATED"/>
    <property type="match status" value="1"/>
</dbReference>
<gene>
    <name evidence="2" type="ORF">BS50DRAFT_579593</name>
</gene>
<evidence type="ECO:0000259" key="1">
    <source>
        <dbReference type="Pfam" id="PF06985"/>
    </source>
</evidence>
<dbReference type="InterPro" id="IPR010730">
    <property type="entry name" value="HET"/>
</dbReference>
<dbReference type="AlphaFoldDB" id="A0A2T2N3V7"/>
<sequence>MIDENNEACSICLYPLWGENSGLGVQNIYIRHSKSGNSYEHFDHEISIHDPDSTRTSAKKGCPGCYILISVWDRTYIEDADEFLLDFLRDETESYISTTADEESKKFDLFTVPGKPNFDAVRVASFIPRTTILEENLNQVMTWINSCQEDHAPCKQICDYLPPRLLDLQSLGPDIVRLVDSEKLQESLSGPPRYACLSHCWGKTRSKYLTCRDRLEENKKSIPVDLLPRTFKDAIAIAKALSINYLWIDSLCIIQDDKGDWEKYVSEMAKIYRSSFITLAAGASADDDGGFFREAESEYVDVHTFELNFQDTVYEFHLRHAIRHIDAKDERISKDRLPLMTRGWTLQERLLSNRYLLFGAQEVMWECPQEVACSCSIGNSAFCAGSCFINCDSTRLDFTRWNMQIKKFTQAWHLVVQNYSTRMLSFRGDKLPALAGMSQRFKEIMAGEYRFGVWKNTIALDLMWKTCSDTPIEFGRPLNLPSWTWASAAECHILFFRVQQEHIVTVLSFPADKSMPDGKQPLTIRGSLVTFTALEVVPFKSWQLSQGYYPLFFHCKMLFENTPKDSFKPNEECGDIGYFSADYRFWTSEEDRKEKFKNLVMLIVGTQGAHSPIDGLVWINGIILRPIEGDIKQEHPEYERVGYLTYGSVQMLRGESNFESDLEDVEDDYKDSEGNLICLETHWETGIEPTIFNIV</sequence>
<dbReference type="STRING" id="1448308.A0A2T2N3V7"/>